<organism evidence="1 2">
    <name type="scientific">Gossypium arboreum</name>
    <name type="common">Tree cotton</name>
    <name type="synonym">Gossypium nanking</name>
    <dbReference type="NCBI Taxonomy" id="29729"/>
    <lineage>
        <taxon>Eukaryota</taxon>
        <taxon>Viridiplantae</taxon>
        <taxon>Streptophyta</taxon>
        <taxon>Embryophyta</taxon>
        <taxon>Tracheophyta</taxon>
        <taxon>Spermatophyta</taxon>
        <taxon>Magnoliopsida</taxon>
        <taxon>eudicotyledons</taxon>
        <taxon>Gunneridae</taxon>
        <taxon>Pentapetalae</taxon>
        <taxon>rosids</taxon>
        <taxon>malvids</taxon>
        <taxon>Malvales</taxon>
        <taxon>Malvaceae</taxon>
        <taxon>Malvoideae</taxon>
        <taxon>Gossypium</taxon>
    </lineage>
</organism>
<accession>A0ABR0NXZ3</accession>
<name>A0ABR0NXZ3_GOSAR</name>
<sequence>MVQAIEAPESVRKKVSFSVFGFLNGEVSLKVQPLVYFMERRLMLLSSEFSVSNLKYKISNQSILHSKKLVMVIQYWRSKIGHMHPTIRTAMMMGKKWQQTRFYYTINTIEYNQP</sequence>
<protein>
    <submittedName>
        <fullName evidence="1">Uncharacterized protein</fullName>
    </submittedName>
</protein>
<keyword evidence="2" id="KW-1185">Reference proteome</keyword>
<dbReference type="EMBL" id="JARKNE010000008">
    <property type="protein sequence ID" value="KAK5811217.1"/>
    <property type="molecule type" value="Genomic_DNA"/>
</dbReference>
<proteinExistence type="predicted"/>
<gene>
    <name evidence="1" type="ORF">PVK06_026541</name>
</gene>
<comment type="caution">
    <text evidence="1">The sequence shown here is derived from an EMBL/GenBank/DDBJ whole genome shotgun (WGS) entry which is preliminary data.</text>
</comment>
<evidence type="ECO:0000313" key="1">
    <source>
        <dbReference type="EMBL" id="KAK5811217.1"/>
    </source>
</evidence>
<evidence type="ECO:0000313" key="2">
    <source>
        <dbReference type="Proteomes" id="UP001358586"/>
    </source>
</evidence>
<reference evidence="1 2" key="1">
    <citation type="submission" date="2023-03" db="EMBL/GenBank/DDBJ databases">
        <title>WGS of Gossypium arboreum.</title>
        <authorList>
            <person name="Yu D."/>
        </authorList>
    </citation>
    <scope>NUCLEOTIDE SEQUENCE [LARGE SCALE GENOMIC DNA]</scope>
    <source>
        <tissue evidence="1">Leaf</tissue>
    </source>
</reference>
<dbReference type="Proteomes" id="UP001358586">
    <property type="component" value="Chromosome 8"/>
</dbReference>